<gene>
    <name evidence="2" type="ORF">ASD8599_01665</name>
</gene>
<dbReference type="Proteomes" id="UP000244880">
    <property type="component" value="Unassembled WGS sequence"/>
</dbReference>
<organism evidence="2 3">
    <name type="scientific">Ascidiaceihabitans donghaensis</name>
    <dbReference type="NCBI Taxonomy" id="1510460"/>
    <lineage>
        <taxon>Bacteria</taxon>
        <taxon>Pseudomonadati</taxon>
        <taxon>Pseudomonadota</taxon>
        <taxon>Alphaproteobacteria</taxon>
        <taxon>Rhodobacterales</taxon>
        <taxon>Paracoccaceae</taxon>
        <taxon>Ascidiaceihabitans</taxon>
    </lineage>
</organism>
<evidence type="ECO:0000256" key="1">
    <source>
        <dbReference type="SAM" id="Phobius"/>
    </source>
</evidence>
<evidence type="ECO:0000313" key="3">
    <source>
        <dbReference type="Proteomes" id="UP000244880"/>
    </source>
</evidence>
<keyword evidence="1" id="KW-0472">Membrane</keyword>
<feature type="transmembrane region" description="Helical" evidence="1">
    <location>
        <begin position="65"/>
        <end position="84"/>
    </location>
</feature>
<dbReference type="EMBL" id="OMOR01000001">
    <property type="protein sequence ID" value="SPH20924.1"/>
    <property type="molecule type" value="Genomic_DNA"/>
</dbReference>
<feature type="transmembrane region" description="Helical" evidence="1">
    <location>
        <begin position="41"/>
        <end position="59"/>
    </location>
</feature>
<keyword evidence="1" id="KW-1133">Transmembrane helix</keyword>
<keyword evidence="3" id="KW-1185">Reference proteome</keyword>
<protein>
    <submittedName>
        <fullName evidence="2">Uncharacterized protein</fullName>
    </submittedName>
</protein>
<reference evidence="2 3" key="1">
    <citation type="submission" date="2018-03" db="EMBL/GenBank/DDBJ databases">
        <authorList>
            <person name="Keele B.F."/>
        </authorList>
    </citation>
    <scope>NUCLEOTIDE SEQUENCE [LARGE SCALE GENOMIC DNA]</scope>
    <source>
        <strain evidence="2 3">CECT 8599</strain>
    </source>
</reference>
<dbReference type="RefSeq" id="WP_108828066.1">
    <property type="nucleotide sequence ID" value="NZ_OMOR01000001.1"/>
</dbReference>
<proteinExistence type="predicted"/>
<keyword evidence="1" id="KW-0812">Transmembrane</keyword>
<evidence type="ECO:0000313" key="2">
    <source>
        <dbReference type="EMBL" id="SPH20924.1"/>
    </source>
</evidence>
<name>A0A2R8BD20_9RHOB</name>
<accession>A0A2R8BD20</accession>
<dbReference type="AlphaFoldDB" id="A0A2R8BD20"/>
<sequence length="86" mass="9647">MTAIADIPKGTVSGFLKRFVFSIPILGRMLHEVAYGDKDNIYYFLFTVFTLWLLAVLTWGYAAFIIPVLMAVPSMFVVLILITVGK</sequence>
<dbReference type="OrthoDB" id="8479738at2"/>